<proteinExistence type="predicted"/>
<dbReference type="AlphaFoldDB" id="A0A5B7ETQ7"/>
<accession>A0A5B7ETQ7</accession>
<name>A0A5B7ETQ7_PORTR</name>
<sequence length="64" mass="7520">MLQHPRLRDILSPHEHPLTVLQISLRNHTNFFGQVPGGMDEIPMPISVVRHKPTRRRDLADFWN</sequence>
<protein>
    <submittedName>
        <fullName evidence="1">Uncharacterized protein</fullName>
    </submittedName>
</protein>
<reference evidence="1 2" key="1">
    <citation type="submission" date="2019-05" db="EMBL/GenBank/DDBJ databases">
        <title>Another draft genome of Portunus trituberculatus and its Hox gene families provides insights of decapod evolution.</title>
        <authorList>
            <person name="Jeong J.-H."/>
            <person name="Song I."/>
            <person name="Kim S."/>
            <person name="Choi T."/>
            <person name="Kim D."/>
            <person name="Ryu S."/>
            <person name="Kim W."/>
        </authorList>
    </citation>
    <scope>NUCLEOTIDE SEQUENCE [LARGE SCALE GENOMIC DNA]</scope>
    <source>
        <tissue evidence="1">Muscle</tissue>
    </source>
</reference>
<evidence type="ECO:0000313" key="1">
    <source>
        <dbReference type="EMBL" id="MPC38031.1"/>
    </source>
</evidence>
<comment type="caution">
    <text evidence="1">The sequence shown here is derived from an EMBL/GenBank/DDBJ whole genome shotgun (WGS) entry which is preliminary data.</text>
</comment>
<gene>
    <name evidence="1" type="ORF">E2C01_031532</name>
</gene>
<evidence type="ECO:0000313" key="2">
    <source>
        <dbReference type="Proteomes" id="UP000324222"/>
    </source>
</evidence>
<organism evidence="1 2">
    <name type="scientific">Portunus trituberculatus</name>
    <name type="common">Swimming crab</name>
    <name type="synonym">Neptunus trituberculatus</name>
    <dbReference type="NCBI Taxonomy" id="210409"/>
    <lineage>
        <taxon>Eukaryota</taxon>
        <taxon>Metazoa</taxon>
        <taxon>Ecdysozoa</taxon>
        <taxon>Arthropoda</taxon>
        <taxon>Crustacea</taxon>
        <taxon>Multicrustacea</taxon>
        <taxon>Malacostraca</taxon>
        <taxon>Eumalacostraca</taxon>
        <taxon>Eucarida</taxon>
        <taxon>Decapoda</taxon>
        <taxon>Pleocyemata</taxon>
        <taxon>Brachyura</taxon>
        <taxon>Eubrachyura</taxon>
        <taxon>Portunoidea</taxon>
        <taxon>Portunidae</taxon>
        <taxon>Portuninae</taxon>
        <taxon>Portunus</taxon>
    </lineage>
</organism>
<keyword evidence="2" id="KW-1185">Reference proteome</keyword>
<dbReference type="EMBL" id="VSRR010003958">
    <property type="protein sequence ID" value="MPC38031.1"/>
    <property type="molecule type" value="Genomic_DNA"/>
</dbReference>
<dbReference type="Proteomes" id="UP000324222">
    <property type="component" value="Unassembled WGS sequence"/>
</dbReference>